<dbReference type="InterPro" id="IPR021127">
    <property type="entry name" value="CRISPR_associated_Cas2"/>
</dbReference>
<dbReference type="InterPro" id="IPR019199">
    <property type="entry name" value="Virulence_VapD/CRISPR_Cas2"/>
</dbReference>
<comment type="cofactor">
    <cofactor evidence="1">
        <name>Mg(2+)</name>
        <dbReference type="ChEBI" id="CHEBI:18420"/>
    </cofactor>
</comment>
<keyword evidence="5 9" id="KW-0255">Endonuclease</keyword>
<evidence type="ECO:0000256" key="1">
    <source>
        <dbReference type="ARBA" id="ARBA00001946"/>
    </source>
</evidence>
<comment type="similarity">
    <text evidence="2">Belongs to the CRISPR-associated endoribonuclease Cas2 protein family.</text>
</comment>
<reference evidence="9 10" key="1">
    <citation type="submission" date="2022-07" db="EMBL/GenBank/DDBJ databases">
        <title>Photobacterium pectinilyticum sp. nov., a marine bacterium isolated from surface seawater of Qingdao offshore.</title>
        <authorList>
            <person name="Wang X."/>
        </authorList>
    </citation>
    <scope>NUCLEOTIDE SEQUENCE [LARGE SCALE GENOMIC DNA]</scope>
    <source>
        <strain evidence="9 10">ZSDE20</strain>
    </source>
</reference>
<accession>A0ABT1N8N9</accession>
<dbReference type="SUPFAM" id="SSF143430">
    <property type="entry name" value="TTP0101/SSO1404-like"/>
    <property type="match status" value="1"/>
</dbReference>
<name>A0ABT1N8N9_9GAMM</name>
<evidence type="ECO:0000313" key="10">
    <source>
        <dbReference type="Proteomes" id="UP001524460"/>
    </source>
</evidence>
<comment type="caution">
    <text evidence="9">The sequence shown here is derived from an EMBL/GenBank/DDBJ whole genome shotgun (WGS) entry which is preliminary data.</text>
</comment>
<sequence length="92" mass="10988">MTNSERRHGYQVFHNYLLKRNFLQWQNSLYAKHFATRESAYAERKRIEQVIPEDAKVAFIYLTDKQFGMIDVFYGEAKTPKPQDAPEQFLLL</sequence>
<keyword evidence="6" id="KW-0378">Hydrolase</keyword>
<dbReference type="NCBIfam" id="TIGR01573">
    <property type="entry name" value="cas2"/>
    <property type="match status" value="1"/>
</dbReference>
<evidence type="ECO:0000313" key="9">
    <source>
        <dbReference type="EMBL" id="MCQ1061125.1"/>
    </source>
</evidence>
<dbReference type="GO" id="GO:0004519">
    <property type="term" value="F:endonuclease activity"/>
    <property type="evidence" value="ECO:0007669"/>
    <property type="project" value="UniProtKB-KW"/>
</dbReference>
<keyword evidence="7" id="KW-0460">Magnesium</keyword>
<keyword evidence="10" id="KW-1185">Reference proteome</keyword>
<evidence type="ECO:0000256" key="6">
    <source>
        <dbReference type="ARBA" id="ARBA00022801"/>
    </source>
</evidence>
<protein>
    <submittedName>
        <fullName evidence="9">CRISPR-associated endonuclease Cas2</fullName>
    </submittedName>
</protein>
<proteinExistence type="inferred from homology"/>
<evidence type="ECO:0000256" key="7">
    <source>
        <dbReference type="ARBA" id="ARBA00022842"/>
    </source>
</evidence>
<evidence type="ECO:0000256" key="3">
    <source>
        <dbReference type="ARBA" id="ARBA00022722"/>
    </source>
</evidence>
<keyword evidence="8" id="KW-0051">Antiviral defense</keyword>
<gene>
    <name evidence="9" type="primary">cas2</name>
    <name evidence="9" type="ORF">NHN17_24090</name>
</gene>
<keyword evidence="3" id="KW-0540">Nuclease</keyword>
<evidence type="ECO:0000256" key="2">
    <source>
        <dbReference type="ARBA" id="ARBA00009959"/>
    </source>
</evidence>
<organism evidence="9 10">
    <name type="scientific">Photobacterium pectinilyticum</name>
    <dbReference type="NCBI Taxonomy" id="2906793"/>
    <lineage>
        <taxon>Bacteria</taxon>
        <taxon>Pseudomonadati</taxon>
        <taxon>Pseudomonadota</taxon>
        <taxon>Gammaproteobacteria</taxon>
        <taxon>Vibrionales</taxon>
        <taxon>Vibrionaceae</taxon>
        <taxon>Photobacterium</taxon>
    </lineage>
</organism>
<dbReference type="Proteomes" id="UP001524460">
    <property type="component" value="Unassembled WGS sequence"/>
</dbReference>
<dbReference type="Pfam" id="PF09827">
    <property type="entry name" value="CRISPR_Cas2"/>
    <property type="match status" value="1"/>
</dbReference>
<dbReference type="EMBL" id="JANEYT010000114">
    <property type="protein sequence ID" value="MCQ1061125.1"/>
    <property type="molecule type" value="Genomic_DNA"/>
</dbReference>
<evidence type="ECO:0000256" key="4">
    <source>
        <dbReference type="ARBA" id="ARBA00022723"/>
    </source>
</evidence>
<evidence type="ECO:0000256" key="8">
    <source>
        <dbReference type="ARBA" id="ARBA00023118"/>
    </source>
</evidence>
<evidence type="ECO:0000256" key="5">
    <source>
        <dbReference type="ARBA" id="ARBA00022759"/>
    </source>
</evidence>
<keyword evidence="4" id="KW-0479">Metal-binding</keyword>